<accession>A0A2R6VYW4</accession>
<protein>
    <submittedName>
        <fullName evidence="1">Uncharacterized protein</fullName>
    </submittedName>
</protein>
<proteinExistence type="predicted"/>
<evidence type="ECO:0000313" key="2">
    <source>
        <dbReference type="Proteomes" id="UP000244005"/>
    </source>
</evidence>
<dbReference type="AlphaFoldDB" id="A0A2R6VYW4"/>
<dbReference type="EMBL" id="KZ773014">
    <property type="protein sequence ID" value="PTQ26805.1"/>
    <property type="molecule type" value="Genomic_DNA"/>
</dbReference>
<sequence>MSGLVKTTANINDPTALWIYTVRCVQSLELQREQPGGREAHVNSKVRGSIKSKQLRNIPAQELNLALTFSTWLLVTPQPTSIDIFLLQL</sequence>
<dbReference type="Proteomes" id="UP000244005">
    <property type="component" value="Unassembled WGS sequence"/>
</dbReference>
<keyword evidence="2" id="KW-1185">Reference proteome</keyword>
<evidence type="ECO:0000313" key="1">
    <source>
        <dbReference type="EMBL" id="PTQ26805.1"/>
    </source>
</evidence>
<organism evidence="1 2">
    <name type="scientific">Marchantia polymorpha</name>
    <name type="common">Common liverwort</name>
    <name type="synonym">Marchantia aquatica</name>
    <dbReference type="NCBI Taxonomy" id="3197"/>
    <lineage>
        <taxon>Eukaryota</taxon>
        <taxon>Viridiplantae</taxon>
        <taxon>Streptophyta</taxon>
        <taxon>Embryophyta</taxon>
        <taxon>Marchantiophyta</taxon>
        <taxon>Marchantiopsida</taxon>
        <taxon>Marchantiidae</taxon>
        <taxon>Marchantiales</taxon>
        <taxon>Marchantiaceae</taxon>
        <taxon>Marchantia</taxon>
    </lineage>
</organism>
<dbReference type="Gramene" id="Mp5g02070.1">
    <property type="protein sequence ID" value="Mp5g02070.1.cds"/>
    <property type="gene ID" value="Mp5g02070"/>
</dbReference>
<name>A0A2R6VYW4_MARPO</name>
<gene>
    <name evidence="1" type="ORF">MARPO_0346s0001</name>
</gene>
<reference evidence="2" key="1">
    <citation type="journal article" date="2017" name="Cell">
        <title>Insights into land plant evolution garnered from the Marchantia polymorpha genome.</title>
        <authorList>
            <person name="Bowman J.L."/>
            <person name="Kohchi T."/>
            <person name="Yamato K.T."/>
            <person name="Jenkins J."/>
            <person name="Shu S."/>
            <person name="Ishizaki K."/>
            <person name="Yamaoka S."/>
            <person name="Nishihama R."/>
            <person name="Nakamura Y."/>
            <person name="Berger F."/>
            <person name="Adam C."/>
            <person name="Aki S.S."/>
            <person name="Althoff F."/>
            <person name="Araki T."/>
            <person name="Arteaga-Vazquez M.A."/>
            <person name="Balasubrmanian S."/>
            <person name="Barry K."/>
            <person name="Bauer D."/>
            <person name="Boehm C.R."/>
            <person name="Briginshaw L."/>
            <person name="Caballero-Perez J."/>
            <person name="Catarino B."/>
            <person name="Chen F."/>
            <person name="Chiyoda S."/>
            <person name="Chovatia M."/>
            <person name="Davies K.M."/>
            <person name="Delmans M."/>
            <person name="Demura T."/>
            <person name="Dierschke T."/>
            <person name="Dolan L."/>
            <person name="Dorantes-Acosta A.E."/>
            <person name="Eklund D.M."/>
            <person name="Florent S.N."/>
            <person name="Flores-Sandoval E."/>
            <person name="Fujiyama A."/>
            <person name="Fukuzawa H."/>
            <person name="Galik B."/>
            <person name="Grimanelli D."/>
            <person name="Grimwood J."/>
            <person name="Grossniklaus U."/>
            <person name="Hamada T."/>
            <person name="Haseloff J."/>
            <person name="Hetherington A.J."/>
            <person name="Higo A."/>
            <person name="Hirakawa Y."/>
            <person name="Hundley H.N."/>
            <person name="Ikeda Y."/>
            <person name="Inoue K."/>
            <person name="Inoue S.I."/>
            <person name="Ishida S."/>
            <person name="Jia Q."/>
            <person name="Kakita M."/>
            <person name="Kanazawa T."/>
            <person name="Kawai Y."/>
            <person name="Kawashima T."/>
            <person name="Kennedy M."/>
            <person name="Kinose K."/>
            <person name="Kinoshita T."/>
            <person name="Kohara Y."/>
            <person name="Koide E."/>
            <person name="Komatsu K."/>
            <person name="Kopischke S."/>
            <person name="Kubo M."/>
            <person name="Kyozuka J."/>
            <person name="Lagercrantz U."/>
            <person name="Lin S.S."/>
            <person name="Lindquist E."/>
            <person name="Lipzen A.M."/>
            <person name="Lu C.W."/>
            <person name="De Luna E."/>
            <person name="Martienssen R.A."/>
            <person name="Minamino N."/>
            <person name="Mizutani M."/>
            <person name="Mizutani M."/>
            <person name="Mochizuki N."/>
            <person name="Monte I."/>
            <person name="Mosher R."/>
            <person name="Nagasaki H."/>
            <person name="Nakagami H."/>
            <person name="Naramoto S."/>
            <person name="Nishitani K."/>
            <person name="Ohtani M."/>
            <person name="Okamoto T."/>
            <person name="Okumura M."/>
            <person name="Phillips J."/>
            <person name="Pollak B."/>
            <person name="Reinders A."/>
            <person name="Rovekamp M."/>
            <person name="Sano R."/>
            <person name="Sawa S."/>
            <person name="Schmid M.W."/>
            <person name="Shirakawa M."/>
            <person name="Solano R."/>
            <person name="Spunde A."/>
            <person name="Suetsugu N."/>
            <person name="Sugano S."/>
            <person name="Sugiyama A."/>
            <person name="Sun R."/>
            <person name="Suzuki Y."/>
            <person name="Takenaka M."/>
            <person name="Takezawa D."/>
            <person name="Tomogane H."/>
            <person name="Tsuzuki M."/>
            <person name="Ueda T."/>
            <person name="Umeda M."/>
            <person name="Ward J.M."/>
            <person name="Watanabe Y."/>
            <person name="Yazaki K."/>
            <person name="Yokoyama R."/>
            <person name="Yoshitake Y."/>
            <person name="Yotsui I."/>
            <person name="Zachgo S."/>
            <person name="Schmutz J."/>
        </authorList>
    </citation>
    <scope>NUCLEOTIDE SEQUENCE [LARGE SCALE GENOMIC DNA]</scope>
    <source>
        <strain evidence="2">Tak-1</strain>
    </source>
</reference>